<gene>
    <name evidence="5" type="ORF">QR46_3843</name>
</gene>
<reference evidence="5 6" key="1">
    <citation type="journal article" date="2015" name="Mol. Biochem. Parasitol.">
        <title>Identification of polymorphic genes for use in assemblage B genotyping assays through comparative genomics of multiple assemblage B Giardia duodenalis isolates.</title>
        <authorList>
            <person name="Wielinga C."/>
            <person name="Thompson R.C."/>
            <person name="Monis P."/>
            <person name="Ryan U."/>
        </authorList>
    </citation>
    <scope>NUCLEOTIDE SEQUENCE [LARGE SCALE GENOMIC DNA]</scope>
    <source>
        <strain evidence="5 6">BAH15c1</strain>
    </source>
</reference>
<dbReference type="PANTHER" id="PTHR43323:SF2">
    <property type="entry name" value="HYDROXYMETHYLGLUTARYL-COA SYNTHASE"/>
    <property type="match status" value="1"/>
</dbReference>
<dbReference type="InterPro" id="IPR013746">
    <property type="entry name" value="HMG_CoA_synt_C_dom"/>
</dbReference>
<organism evidence="5 6">
    <name type="scientific">Giardia duodenalis assemblage B</name>
    <dbReference type="NCBI Taxonomy" id="1394984"/>
    <lineage>
        <taxon>Eukaryota</taxon>
        <taxon>Metamonada</taxon>
        <taxon>Diplomonadida</taxon>
        <taxon>Hexamitidae</taxon>
        <taxon>Giardiinae</taxon>
        <taxon>Giardia</taxon>
    </lineage>
</organism>
<comment type="caution">
    <text evidence="5">The sequence shown here is derived from an EMBL/GenBank/DDBJ whole genome shotgun (WGS) entry which is preliminary data.</text>
</comment>
<evidence type="ECO:0000259" key="4">
    <source>
        <dbReference type="Pfam" id="PF08540"/>
    </source>
</evidence>
<accession>A0A132NQ41</accession>
<dbReference type="EMBL" id="JXTI01000131">
    <property type="protein sequence ID" value="KWX12185.1"/>
    <property type="molecule type" value="Genomic_DNA"/>
</dbReference>
<dbReference type="AlphaFoldDB" id="A0A132NQ41"/>
<dbReference type="Gene3D" id="3.40.47.10">
    <property type="match status" value="1"/>
</dbReference>
<dbReference type="InterPro" id="IPR013528">
    <property type="entry name" value="HMG_CoA_synth_N"/>
</dbReference>
<dbReference type="GO" id="GO:0004421">
    <property type="term" value="F:hydroxymethylglutaryl-CoA synthase activity"/>
    <property type="evidence" value="ECO:0007669"/>
    <property type="project" value="InterPro"/>
</dbReference>
<keyword evidence="2" id="KW-0808">Transferase</keyword>
<feature type="domain" description="Hydroxymethylglutaryl-coenzyme A synthase C-terminal" evidence="4">
    <location>
        <begin position="210"/>
        <end position="400"/>
    </location>
</feature>
<dbReference type="Pfam" id="PF01154">
    <property type="entry name" value="HMG_CoA_synt_N"/>
    <property type="match status" value="1"/>
</dbReference>
<sequence length="496" mass="54460">MMFVDMENMQRSALIEPLCSRSLAKIRLAAISVYVPPIVVSQEEVSFFCKVPLEKITKGLGQHQMAVTVDSEDSVSLALNSLQLLIDDEAVQDILSKVTIGRFEVGTESAVDKAKSIKSFLVDVIGATRTTGADITNACLGGVLALENAISWLSTVDCDETKKYPAAIVVTTDISIYNDPASLPTGGAGAVAMLLIKGYHSGIECDLSFNSYWENSTDFYKPHIASPVPMVHGATSIECYLRANLLAAVSNKQQRRLFLDADFTCFHTPYCTLPKKIHAVLCHVLSLEPHDEAKLLASLRSESDNVLSILSKSCLANSSILDDCERRCIPSLGLSGQTGNIYTGSIFLALVSVLEHVEAITNQAVAASSTYTHVLPKEKYLIYASGYGSGMGSTAFKLCVYPKQMPRILRSKRIAAPPSKGMLQLSLESNKRLLMYKLSHDPLVCSFLRDRYHQQVILGSDEYVTVDRAHFSCGEWYLDRIGCDGTRHYKRYPDKS</sequence>
<feature type="domain" description="Hydroxymethylglutaryl-coenzyme A synthase N-terminal" evidence="3">
    <location>
        <begin position="27"/>
        <end position="195"/>
    </location>
</feature>
<proteinExistence type="inferred from homology"/>
<dbReference type="VEuPathDB" id="GiardiaDB:QR46_3843"/>
<dbReference type="SUPFAM" id="SSF53901">
    <property type="entry name" value="Thiolase-like"/>
    <property type="match status" value="2"/>
</dbReference>
<evidence type="ECO:0000313" key="5">
    <source>
        <dbReference type="EMBL" id="KWX12185.1"/>
    </source>
</evidence>
<evidence type="ECO:0000256" key="2">
    <source>
        <dbReference type="ARBA" id="ARBA00022679"/>
    </source>
</evidence>
<evidence type="ECO:0000256" key="1">
    <source>
        <dbReference type="ARBA" id="ARBA00007061"/>
    </source>
</evidence>
<dbReference type="PANTHER" id="PTHR43323">
    <property type="entry name" value="3-HYDROXY-3-METHYLGLUTARYL COENZYME A SYNTHASE"/>
    <property type="match status" value="1"/>
</dbReference>
<dbReference type="Pfam" id="PF08540">
    <property type="entry name" value="HMG_CoA_synt_C"/>
    <property type="match status" value="1"/>
</dbReference>
<name>A0A132NQ41_GIAIN</name>
<dbReference type="Proteomes" id="UP000070089">
    <property type="component" value="Unassembled WGS sequence"/>
</dbReference>
<evidence type="ECO:0000313" key="6">
    <source>
        <dbReference type="Proteomes" id="UP000070089"/>
    </source>
</evidence>
<dbReference type="GO" id="GO:0006084">
    <property type="term" value="P:acetyl-CoA metabolic process"/>
    <property type="evidence" value="ECO:0007669"/>
    <property type="project" value="InterPro"/>
</dbReference>
<evidence type="ECO:0000259" key="3">
    <source>
        <dbReference type="Pfam" id="PF01154"/>
    </source>
</evidence>
<dbReference type="CDD" id="cd00827">
    <property type="entry name" value="init_cond_enzymes"/>
    <property type="match status" value="1"/>
</dbReference>
<protein>
    <submittedName>
        <fullName evidence="5">Hydroxymethylglutaryl-CoA synthase</fullName>
    </submittedName>
</protein>
<dbReference type="GO" id="GO:0010142">
    <property type="term" value="P:farnesyl diphosphate biosynthetic process, mevalonate pathway"/>
    <property type="evidence" value="ECO:0007669"/>
    <property type="project" value="InterPro"/>
</dbReference>
<dbReference type="OrthoDB" id="1269963at2759"/>
<dbReference type="InterPro" id="IPR016039">
    <property type="entry name" value="Thiolase-like"/>
</dbReference>
<comment type="similarity">
    <text evidence="1">Belongs to the thiolase-like superfamily. HMG-CoA synthase family.</text>
</comment>